<dbReference type="InterPro" id="IPR011527">
    <property type="entry name" value="ABC1_TM_dom"/>
</dbReference>
<dbReference type="Gene3D" id="3.40.50.300">
    <property type="entry name" value="P-loop containing nucleotide triphosphate hydrolases"/>
    <property type="match status" value="1"/>
</dbReference>
<feature type="transmembrane region" description="Helical" evidence="11">
    <location>
        <begin position="21"/>
        <end position="42"/>
    </location>
</feature>
<feature type="transmembrane region" description="Helical" evidence="11">
    <location>
        <begin position="264"/>
        <end position="290"/>
    </location>
</feature>
<name>A0ABX1GE85_9GAMM</name>
<keyword evidence="15" id="KW-1185">Reference proteome</keyword>
<evidence type="ECO:0000313" key="14">
    <source>
        <dbReference type="EMBL" id="NKI17236.1"/>
    </source>
</evidence>
<reference evidence="14 15" key="1">
    <citation type="submission" date="2020-04" db="EMBL/GenBank/DDBJ databases">
        <authorList>
            <person name="Yoon J."/>
        </authorList>
    </citation>
    <scope>NUCLEOTIDE SEQUENCE [LARGE SCALE GENOMIC DNA]</scope>
    <source>
        <strain evidence="14 15">KMU-166</strain>
    </source>
</reference>
<dbReference type="PANTHER" id="PTHR24221:SF654">
    <property type="entry name" value="ATP-BINDING CASSETTE SUB-FAMILY B MEMBER 6"/>
    <property type="match status" value="1"/>
</dbReference>
<keyword evidence="6" id="KW-0067">ATP-binding</keyword>
<evidence type="ECO:0000256" key="8">
    <source>
        <dbReference type="ARBA" id="ARBA00022989"/>
    </source>
</evidence>
<dbReference type="PROSITE" id="PS00211">
    <property type="entry name" value="ABC_TRANSPORTER_1"/>
    <property type="match status" value="1"/>
</dbReference>
<evidence type="ECO:0000259" key="12">
    <source>
        <dbReference type="PROSITE" id="PS50893"/>
    </source>
</evidence>
<feature type="domain" description="ABC transporter" evidence="12">
    <location>
        <begin position="359"/>
        <end position="595"/>
    </location>
</feature>
<evidence type="ECO:0000256" key="2">
    <source>
        <dbReference type="ARBA" id="ARBA00022448"/>
    </source>
</evidence>
<dbReference type="EMBL" id="JAAWWK010000002">
    <property type="protein sequence ID" value="NKI17236.1"/>
    <property type="molecule type" value="Genomic_DNA"/>
</dbReference>
<keyword evidence="5" id="KW-0547">Nucleotide-binding</keyword>
<dbReference type="InterPro" id="IPR011917">
    <property type="entry name" value="ABC_transpr_lipidA"/>
</dbReference>
<feature type="transmembrane region" description="Helical" evidence="11">
    <location>
        <begin position="85"/>
        <end position="108"/>
    </location>
</feature>
<dbReference type="Pfam" id="PF00005">
    <property type="entry name" value="ABC_tran"/>
    <property type="match status" value="1"/>
</dbReference>
<feature type="domain" description="ABC transmembrane type-1" evidence="13">
    <location>
        <begin position="26"/>
        <end position="327"/>
    </location>
</feature>
<comment type="subcellular location">
    <subcellularLocation>
        <location evidence="1">Cell membrane</location>
        <topology evidence="1">Multi-pass membrane protein</topology>
    </subcellularLocation>
</comment>
<dbReference type="SMART" id="SM00382">
    <property type="entry name" value="AAA"/>
    <property type="match status" value="1"/>
</dbReference>
<dbReference type="SUPFAM" id="SSF90123">
    <property type="entry name" value="ABC transporter transmembrane region"/>
    <property type="match status" value="1"/>
</dbReference>
<dbReference type="InterPro" id="IPR036640">
    <property type="entry name" value="ABC1_TM_sf"/>
</dbReference>
<dbReference type="NCBIfam" id="TIGR02203">
    <property type="entry name" value="MsbA_lipidA"/>
    <property type="match status" value="1"/>
</dbReference>
<keyword evidence="8 11" id="KW-1133">Transmembrane helix</keyword>
<keyword evidence="7" id="KW-1278">Translocase</keyword>
<dbReference type="InterPro" id="IPR003439">
    <property type="entry name" value="ABC_transporter-like_ATP-bd"/>
</dbReference>
<dbReference type="SUPFAM" id="SSF52540">
    <property type="entry name" value="P-loop containing nucleoside triphosphate hydrolases"/>
    <property type="match status" value="1"/>
</dbReference>
<evidence type="ECO:0000256" key="3">
    <source>
        <dbReference type="ARBA" id="ARBA00022475"/>
    </source>
</evidence>
<dbReference type="Proteomes" id="UP000765845">
    <property type="component" value="Unassembled WGS sequence"/>
</dbReference>
<evidence type="ECO:0000256" key="5">
    <source>
        <dbReference type="ARBA" id="ARBA00022741"/>
    </source>
</evidence>
<dbReference type="Pfam" id="PF00664">
    <property type="entry name" value="ABC_membrane"/>
    <property type="match status" value="1"/>
</dbReference>
<evidence type="ECO:0000256" key="9">
    <source>
        <dbReference type="ARBA" id="ARBA00023055"/>
    </source>
</evidence>
<keyword evidence="3" id="KW-1003">Cell membrane</keyword>
<dbReference type="CDD" id="cd18552">
    <property type="entry name" value="ABC_6TM_MsbA_like"/>
    <property type="match status" value="1"/>
</dbReference>
<keyword evidence="2" id="KW-0813">Transport</keyword>
<evidence type="ECO:0000256" key="4">
    <source>
        <dbReference type="ARBA" id="ARBA00022692"/>
    </source>
</evidence>
<feature type="transmembrane region" description="Helical" evidence="11">
    <location>
        <begin position="164"/>
        <end position="182"/>
    </location>
</feature>
<dbReference type="PROSITE" id="PS50929">
    <property type="entry name" value="ABC_TM1F"/>
    <property type="match status" value="1"/>
</dbReference>
<evidence type="ECO:0000256" key="1">
    <source>
        <dbReference type="ARBA" id="ARBA00004651"/>
    </source>
</evidence>
<proteinExistence type="predicted"/>
<feature type="transmembrane region" description="Helical" evidence="11">
    <location>
        <begin position="188"/>
        <end position="205"/>
    </location>
</feature>
<keyword evidence="10 11" id="KW-0472">Membrane</keyword>
<dbReference type="PANTHER" id="PTHR24221">
    <property type="entry name" value="ATP-BINDING CASSETTE SUB-FAMILY B"/>
    <property type="match status" value="1"/>
</dbReference>
<gene>
    <name evidence="14" type="primary">msbA</name>
    <name evidence="14" type="ORF">HCU74_07350</name>
</gene>
<evidence type="ECO:0000256" key="6">
    <source>
        <dbReference type="ARBA" id="ARBA00022840"/>
    </source>
</evidence>
<keyword evidence="4 11" id="KW-0812">Transmembrane</keyword>
<organism evidence="14 15">
    <name type="scientific">Spongiibacter thalassae</name>
    <dbReference type="NCBI Taxonomy" id="2721624"/>
    <lineage>
        <taxon>Bacteria</taxon>
        <taxon>Pseudomonadati</taxon>
        <taxon>Pseudomonadota</taxon>
        <taxon>Gammaproteobacteria</taxon>
        <taxon>Cellvibrionales</taxon>
        <taxon>Spongiibacteraceae</taxon>
        <taxon>Spongiibacter</taxon>
    </lineage>
</organism>
<keyword evidence="9" id="KW-0445">Lipid transport</keyword>
<protein>
    <submittedName>
        <fullName evidence="14">Lipid A export permease/ATP-binding protein MsbA</fullName>
    </submittedName>
</protein>
<accession>A0ABX1GE85</accession>
<sequence>MSKKPSDLKIYGRLVKYVIPFWPLFALSVLGFALFSGSQVLLADMMQLIVDYIGGNVVQGEGGISAKIMWALGGDDFNPASARNWIVAALIVLGVLRGVGFFAGNYYIAGISLRLVHILRCELYEKMQYLPSAYYDRNSTGVLISKITFNVEQVTGAAVNALKIVLREGSFAIGLIGYLLYINWKLTMVFVLALPMIAVIVYWVGKRFRKISRNIQDAMGEVNQVTNDSINAYREIRLYGGTEQELARFTHASNRNRNQNLKMAFYGAISPSVIQFPVVLATGVLIWIALGLTDEMSPGAFVAYLSAALFLPKPIRQLAEVSNVIQKGLAAAQDIFGFLDTAPEEDKGHLEVERVRGEIEIRDLNFSYAPDLPPVLRDINLRVEPGTSLALVGLSGSGKSTLVSLLSRFYQHTEGELLLDGVDVRDYKLANLRSNIALVTQQVTLFNDTVYNNIAYGSMSSATREDVEAAVAAAHASEFIAQLPQGLDTVIGEDGVMLSGGQRQRLAIARAFLKDAPVLILDEATSALDNRAEAHIQQAMEEVMKGRTTIVIAHRLTTIEKADKIVVMEEGRVLEQGSHDELLALGQRYSQLYHKNFED</sequence>
<dbReference type="RefSeq" id="WP_168449750.1">
    <property type="nucleotide sequence ID" value="NZ_JAAWWK010000002.1"/>
</dbReference>
<evidence type="ECO:0000256" key="7">
    <source>
        <dbReference type="ARBA" id="ARBA00022967"/>
    </source>
</evidence>
<dbReference type="PROSITE" id="PS50893">
    <property type="entry name" value="ABC_TRANSPORTER_2"/>
    <property type="match status" value="1"/>
</dbReference>
<evidence type="ECO:0000256" key="10">
    <source>
        <dbReference type="ARBA" id="ARBA00023136"/>
    </source>
</evidence>
<evidence type="ECO:0000256" key="11">
    <source>
        <dbReference type="SAM" id="Phobius"/>
    </source>
</evidence>
<dbReference type="InterPro" id="IPR039421">
    <property type="entry name" value="Type_1_exporter"/>
</dbReference>
<dbReference type="InterPro" id="IPR017871">
    <property type="entry name" value="ABC_transporter-like_CS"/>
</dbReference>
<comment type="caution">
    <text evidence="14">The sequence shown here is derived from an EMBL/GenBank/DDBJ whole genome shotgun (WGS) entry which is preliminary data.</text>
</comment>
<dbReference type="InterPro" id="IPR003593">
    <property type="entry name" value="AAA+_ATPase"/>
</dbReference>
<dbReference type="InterPro" id="IPR027417">
    <property type="entry name" value="P-loop_NTPase"/>
</dbReference>
<dbReference type="Gene3D" id="1.20.1560.10">
    <property type="entry name" value="ABC transporter type 1, transmembrane domain"/>
    <property type="match status" value="1"/>
</dbReference>
<evidence type="ECO:0000313" key="15">
    <source>
        <dbReference type="Proteomes" id="UP000765845"/>
    </source>
</evidence>
<evidence type="ECO:0000259" key="13">
    <source>
        <dbReference type="PROSITE" id="PS50929"/>
    </source>
</evidence>